<dbReference type="InterPro" id="IPR036928">
    <property type="entry name" value="AS_sf"/>
</dbReference>
<comment type="caution">
    <text evidence="2">The sequence shown here is derived from an EMBL/GenBank/DDBJ whole genome shotgun (WGS) entry which is preliminary data.</text>
</comment>
<sequence length="510" mass="53840">MFVPPTPAAVAATAERLGFRLDDNDAAAFRDLLVEQLAALDAFVQSRSEEPRPPLLFPTRSPGRRPSAGEDPLNVWLWKCDIGGLTEGLLAGRSVSFKDHIAVAGIPMTSGSFTMEGFVPDIDATVVTRSLAAGAKVVGKNALVGVGYLGDYWEAVNPHDAERMTGGSSSGSAAAVVAGEVDIAFGGDQHGSVRIPAAYCGAVGLKPTFGLISHMGATMAVASGSDPSIDHLGPIARTVRDVAVALQVVAGHDGYDPRQGREVPDSVDVLSDLDTGVEGLAVGILTEGFDEPIEAEVRDGVRSAVEALTRAGARVVEVSVPEHRTVLGASWALDAEGMRALRAAGPFGAGTRSYYPHGMTVAIDQVWRNQADALAAYTKSLLLLGEFAREEFHGAVYAKAHNVRPAFVSAYDAALEQVDVLAMPTCLGVAPPVFERLPFAEGWRRQVGVLRQGFDAMIRNTAPFNYTGHPAIAVPCGTVGRLPISLQLVGRRFDESTLLRVARAYEVLHG</sequence>
<dbReference type="Gene3D" id="3.90.1300.10">
    <property type="entry name" value="Amidase signature (AS) domain"/>
    <property type="match status" value="1"/>
</dbReference>
<dbReference type="InterPro" id="IPR000120">
    <property type="entry name" value="Amidase"/>
</dbReference>
<dbReference type="Proteomes" id="UP000309174">
    <property type="component" value="Unassembled WGS sequence"/>
</dbReference>
<dbReference type="OrthoDB" id="182039at2"/>
<evidence type="ECO:0000313" key="3">
    <source>
        <dbReference type="Proteomes" id="UP000309174"/>
    </source>
</evidence>
<dbReference type="Pfam" id="PF01425">
    <property type="entry name" value="Amidase"/>
    <property type="match status" value="1"/>
</dbReference>
<evidence type="ECO:0000259" key="1">
    <source>
        <dbReference type="Pfam" id="PF01425"/>
    </source>
</evidence>
<dbReference type="SUPFAM" id="SSF75304">
    <property type="entry name" value="Amidase signature (AS) enzymes"/>
    <property type="match status" value="1"/>
</dbReference>
<dbReference type="PANTHER" id="PTHR11895:SF170">
    <property type="entry name" value="AMIDASE"/>
    <property type="match status" value="1"/>
</dbReference>
<dbReference type="AlphaFoldDB" id="A0A5C4JIB9"/>
<proteinExistence type="predicted"/>
<dbReference type="EMBL" id="VCKW01000018">
    <property type="protein sequence ID" value="TMR05698.1"/>
    <property type="molecule type" value="Genomic_DNA"/>
</dbReference>
<keyword evidence="3" id="KW-1185">Reference proteome</keyword>
<feature type="domain" description="Amidase" evidence="1">
    <location>
        <begin position="86"/>
        <end position="499"/>
    </location>
</feature>
<dbReference type="RefSeq" id="WP_138643951.1">
    <property type="nucleotide sequence ID" value="NZ_VCKW01000018.1"/>
</dbReference>
<name>A0A5C4JIB9_9ACTN</name>
<accession>A0A5C4JIB9</accession>
<dbReference type="GO" id="GO:0003824">
    <property type="term" value="F:catalytic activity"/>
    <property type="evidence" value="ECO:0007669"/>
    <property type="project" value="InterPro"/>
</dbReference>
<reference evidence="2 3" key="1">
    <citation type="submission" date="2019-05" db="EMBL/GenBank/DDBJ databases">
        <title>Draft genome sequence of Actinomadura sp. 14C53.</title>
        <authorList>
            <person name="Saricaoglu S."/>
            <person name="Isik K."/>
        </authorList>
    </citation>
    <scope>NUCLEOTIDE SEQUENCE [LARGE SCALE GENOMIC DNA]</scope>
    <source>
        <strain evidence="2 3">14C53</strain>
    </source>
</reference>
<evidence type="ECO:0000313" key="2">
    <source>
        <dbReference type="EMBL" id="TMR05698.1"/>
    </source>
</evidence>
<protein>
    <submittedName>
        <fullName evidence="2">Amidase</fullName>
    </submittedName>
</protein>
<organism evidence="2 3">
    <name type="scientific">Actinomadura soli</name>
    <dbReference type="NCBI Taxonomy" id="2508997"/>
    <lineage>
        <taxon>Bacteria</taxon>
        <taxon>Bacillati</taxon>
        <taxon>Actinomycetota</taxon>
        <taxon>Actinomycetes</taxon>
        <taxon>Streptosporangiales</taxon>
        <taxon>Thermomonosporaceae</taxon>
        <taxon>Actinomadura</taxon>
    </lineage>
</organism>
<dbReference type="PANTHER" id="PTHR11895">
    <property type="entry name" value="TRANSAMIDASE"/>
    <property type="match status" value="1"/>
</dbReference>
<gene>
    <name evidence="2" type="ORF">ETD83_05515</name>
</gene>
<dbReference type="InterPro" id="IPR023631">
    <property type="entry name" value="Amidase_dom"/>
</dbReference>